<feature type="binding site" evidence="10">
    <location>
        <position position="142"/>
    </location>
    <ligand>
        <name>NAD(+)</name>
        <dbReference type="ChEBI" id="CHEBI:57540"/>
    </ligand>
</feature>
<dbReference type="Gene3D" id="3.40.50.1970">
    <property type="match status" value="1"/>
</dbReference>
<keyword evidence="5 10" id="KW-0547">Nucleotide-binding</keyword>
<feature type="binding site" evidence="10">
    <location>
        <position position="264"/>
    </location>
    <ligand>
        <name>Zn(2+)</name>
        <dbReference type="ChEBI" id="CHEBI:29105"/>
    </ligand>
</feature>
<evidence type="ECO:0000256" key="7">
    <source>
        <dbReference type="ARBA" id="ARBA00023027"/>
    </source>
</evidence>
<dbReference type="EMBL" id="DTKL01000031">
    <property type="protein sequence ID" value="HGY94131.1"/>
    <property type="molecule type" value="Genomic_DNA"/>
</dbReference>
<dbReference type="InterPro" id="IPR030963">
    <property type="entry name" value="DHQ_synth_fam"/>
</dbReference>
<dbReference type="InterPro" id="IPR056179">
    <property type="entry name" value="DHQS_C"/>
</dbReference>
<comment type="subcellular location">
    <subcellularLocation>
        <location evidence="10">Cytoplasm</location>
    </subcellularLocation>
</comment>
<evidence type="ECO:0000256" key="6">
    <source>
        <dbReference type="ARBA" id="ARBA00022833"/>
    </source>
</evidence>
<dbReference type="Gene3D" id="1.20.1090.10">
    <property type="entry name" value="Dehydroquinate synthase-like - alpha domain"/>
    <property type="match status" value="1"/>
</dbReference>
<dbReference type="PANTHER" id="PTHR43622">
    <property type="entry name" value="3-DEHYDROQUINATE SYNTHASE"/>
    <property type="match status" value="1"/>
</dbReference>
<dbReference type="GO" id="GO:0009073">
    <property type="term" value="P:aromatic amino acid family biosynthetic process"/>
    <property type="evidence" value="ECO:0007669"/>
    <property type="project" value="UniProtKB-KW"/>
</dbReference>
<evidence type="ECO:0000256" key="1">
    <source>
        <dbReference type="ARBA" id="ARBA00001911"/>
    </source>
</evidence>
<comment type="caution">
    <text evidence="14">The sequence shown here is derived from an EMBL/GenBank/DDBJ whole genome shotgun (WGS) entry which is preliminary data.</text>
</comment>
<sequence>MRTIQVTTPGVQYPVYLGSGLLPQVAARLRKFTAPNSRIFIVTSPEIWALWGKKLLSGFAKSTPEVLFLPAGEAHKRMASVEKLATALSESGADRSSLLIAFGGGILGDLTGFLAAIYMRGIDYVQIPTTLLAQVDSSVGGKTGANLSTGKNLIGSFHHPRAVFADVDVLHTLPPRELRAGLQECVKAGIIRDAALFSYMERNAEAILAADDAALTRVIAAAVRMKADVVQKDEREGGLRMILNYGHTLGHAIETVTHYRGRLHGEAVGWGMLAATELSRMRGLLTAAQSERIQRVILAYGPLPRFRAKAEALLEATARDKKNRAGTRRFVLAEKIGQATIVEDVTEAELRTVIAWLLQQVREAGQLLEVGR</sequence>
<organism evidence="14">
    <name type="scientific">Acidobacterium capsulatum</name>
    <dbReference type="NCBI Taxonomy" id="33075"/>
    <lineage>
        <taxon>Bacteria</taxon>
        <taxon>Pseudomonadati</taxon>
        <taxon>Acidobacteriota</taxon>
        <taxon>Terriglobia</taxon>
        <taxon>Terriglobales</taxon>
        <taxon>Acidobacteriaceae</taxon>
        <taxon>Acidobacterium</taxon>
    </lineage>
</organism>
<comment type="similarity">
    <text evidence="10">Belongs to the sugar phosphate cyclases superfamily. Dehydroquinate synthase family.</text>
</comment>
<dbReference type="CDD" id="cd08195">
    <property type="entry name" value="DHQS"/>
    <property type="match status" value="1"/>
</dbReference>
<dbReference type="GO" id="GO:0000166">
    <property type="term" value="F:nucleotide binding"/>
    <property type="evidence" value="ECO:0007669"/>
    <property type="project" value="UniProtKB-KW"/>
</dbReference>
<keyword evidence="7 10" id="KW-0520">NAD</keyword>
<evidence type="ECO:0000256" key="5">
    <source>
        <dbReference type="ARBA" id="ARBA00022741"/>
    </source>
</evidence>
<protein>
    <recommendedName>
        <fullName evidence="10 11">3-dehydroquinate synthase</fullName>
        <shortName evidence="10">DHQS</shortName>
        <ecNumber evidence="10 11">4.2.3.4</ecNumber>
    </recommendedName>
</protein>
<evidence type="ECO:0000313" key="14">
    <source>
        <dbReference type="EMBL" id="HGY94131.1"/>
    </source>
</evidence>
<feature type="binding site" evidence="10">
    <location>
        <position position="151"/>
    </location>
    <ligand>
        <name>NAD(+)</name>
        <dbReference type="ChEBI" id="CHEBI:57540"/>
    </ligand>
</feature>
<dbReference type="Pfam" id="PF01761">
    <property type="entry name" value="DHQ_synthase"/>
    <property type="match status" value="1"/>
</dbReference>
<feature type="domain" description="3-dehydroquinate synthase N-terminal" evidence="12">
    <location>
        <begin position="68"/>
        <end position="179"/>
    </location>
</feature>
<reference evidence="14" key="1">
    <citation type="journal article" date="2020" name="mSystems">
        <title>Genome- and Community-Level Interaction Insights into Carbon Utilization and Element Cycling Functions of Hydrothermarchaeota in Hydrothermal Sediment.</title>
        <authorList>
            <person name="Zhou Z."/>
            <person name="Liu Y."/>
            <person name="Xu W."/>
            <person name="Pan J."/>
            <person name="Luo Z.H."/>
            <person name="Li M."/>
        </authorList>
    </citation>
    <scope>NUCLEOTIDE SEQUENCE [LARGE SCALE GENOMIC DNA]</scope>
    <source>
        <strain evidence="14">SpSt-855</strain>
    </source>
</reference>
<dbReference type="GO" id="GO:0008652">
    <property type="term" value="P:amino acid biosynthetic process"/>
    <property type="evidence" value="ECO:0007669"/>
    <property type="project" value="UniProtKB-KW"/>
</dbReference>
<dbReference type="HAMAP" id="MF_00110">
    <property type="entry name" value="DHQ_synthase"/>
    <property type="match status" value="1"/>
</dbReference>
<proteinExistence type="inferred from homology"/>
<dbReference type="UniPathway" id="UPA00053">
    <property type="reaction ID" value="UER00085"/>
</dbReference>
<comment type="cofactor">
    <cofactor evidence="1 10">
        <name>NAD(+)</name>
        <dbReference type="ChEBI" id="CHEBI:57540"/>
    </cofactor>
</comment>
<keyword evidence="9 10" id="KW-0170">Cobalt</keyword>
<keyword evidence="4 10" id="KW-0479">Metal-binding</keyword>
<keyword evidence="6 10" id="KW-0862">Zinc</keyword>
<evidence type="ECO:0000256" key="8">
    <source>
        <dbReference type="ARBA" id="ARBA00023239"/>
    </source>
</evidence>
<keyword evidence="8 10" id="KW-0456">Lyase</keyword>
<gene>
    <name evidence="10 14" type="primary">aroB</name>
    <name evidence="14" type="ORF">ENW50_05530</name>
</gene>
<keyword evidence="10" id="KW-0963">Cytoplasm</keyword>
<comment type="function">
    <text evidence="3 10">Catalyzes the conversion of 3-deoxy-D-arabino-heptulosonate 7-phosphate (DAHP) to dehydroquinate (DHQ).</text>
</comment>
<evidence type="ECO:0000259" key="13">
    <source>
        <dbReference type="Pfam" id="PF24621"/>
    </source>
</evidence>
<keyword evidence="10" id="KW-0028">Amino-acid biosynthesis</keyword>
<dbReference type="NCBIfam" id="TIGR01357">
    <property type="entry name" value="aroB"/>
    <property type="match status" value="1"/>
</dbReference>
<feature type="domain" description="3-dehydroquinate synthase C-terminal" evidence="13">
    <location>
        <begin position="181"/>
        <end position="323"/>
    </location>
</feature>
<dbReference type="InterPro" id="IPR030960">
    <property type="entry name" value="DHQS/DOIS_N"/>
</dbReference>
<evidence type="ECO:0000256" key="4">
    <source>
        <dbReference type="ARBA" id="ARBA00022723"/>
    </source>
</evidence>
<dbReference type="PIRSF" id="PIRSF001455">
    <property type="entry name" value="DHQ_synth"/>
    <property type="match status" value="1"/>
</dbReference>
<evidence type="ECO:0000256" key="11">
    <source>
        <dbReference type="NCBIfam" id="TIGR01357"/>
    </source>
</evidence>
<dbReference type="InterPro" id="IPR050071">
    <property type="entry name" value="Dehydroquinate_synthase"/>
</dbReference>
<dbReference type="SUPFAM" id="SSF56796">
    <property type="entry name" value="Dehydroquinate synthase-like"/>
    <property type="match status" value="1"/>
</dbReference>
<keyword evidence="10" id="KW-0057">Aromatic amino acid biosynthesis</keyword>
<name>A0A7V4XSF6_9BACT</name>
<feature type="binding site" evidence="10">
    <location>
        <position position="247"/>
    </location>
    <ligand>
        <name>Zn(2+)</name>
        <dbReference type="ChEBI" id="CHEBI:29105"/>
    </ligand>
</feature>
<evidence type="ECO:0000259" key="12">
    <source>
        <dbReference type="Pfam" id="PF01761"/>
    </source>
</evidence>
<dbReference type="GO" id="GO:0046872">
    <property type="term" value="F:metal ion binding"/>
    <property type="evidence" value="ECO:0007669"/>
    <property type="project" value="UniProtKB-KW"/>
</dbReference>
<comment type="pathway">
    <text evidence="10">Metabolic intermediate biosynthesis; chorismate biosynthesis; chorismate from D-erythrose 4-phosphate and phosphoenolpyruvate: step 2/7.</text>
</comment>
<accession>A0A7V4XSF6</accession>
<comment type="caution">
    <text evidence="10">Lacks conserved residue(s) required for the propagation of feature annotation.</text>
</comment>
<evidence type="ECO:0000256" key="9">
    <source>
        <dbReference type="ARBA" id="ARBA00023285"/>
    </source>
</evidence>
<dbReference type="InterPro" id="IPR016037">
    <property type="entry name" value="DHQ_synth_AroB"/>
</dbReference>
<evidence type="ECO:0000256" key="3">
    <source>
        <dbReference type="ARBA" id="ARBA00003485"/>
    </source>
</evidence>
<dbReference type="PANTHER" id="PTHR43622:SF1">
    <property type="entry name" value="3-DEHYDROQUINATE SYNTHASE"/>
    <property type="match status" value="1"/>
</dbReference>
<dbReference type="GO" id="GO:0009423">
    <property type="term" value="P:chorismate biosynthetic process"/>
    <property type="evidence" value="ECO:0007669"/>
    <property type="project" value="UniProtKB-UniRule"/>
</dbReference>
<evidence type="ECO:0000256" key="10">
    <source>
        <dbReference type="HAMAP-Rule" id="MF_00110"/>
    </source>
</evidence>
<feature type="binding site" evidence="10">
    <location>
        <begin position="129"/>
        <end position="130"/>
    </location>
    <ligand>
        <name>NAD(+)</name>
        <dbReference type="ChEBI" id="CHEBI:57540"/>
    </ligand>
</feature>
<feature type="binding site" evidence="10">
    <location>
        <position position="184"/>
    </location>
    <ligand>
        <name>Zn(2+)</name>
        <dbReference type="ChEBI" id="CHEBI:29105"/>
    </ligand>
</feature>
<comment type="cofactor">
    <cofactor evidence="2">
        <name>Zn(2+)</name>
        <dbReference type="ChEBI" id="CHEBI:29105"/>
    </cofactor>
</comment>
<comment type="cofactor">
    <cofactor evidence="10">
        <name>Co(2+)</name>
        <dbReference type="ChEBI" id="CHEBI:48828"/>
    </cofactor>
    <cofactor evidence="10">
        <name>Zn(2+)</name>
        <dbReference type="ChEBI" id="CHEBI:29105"/>
    </cofactor>
    <text evidence="10">Binds 1 divalent metal cation per subunit. Can use either Co(2+) or Zn(2+).</text>
</comment>
<dbReference type="AlphaFoldDB" id="A0A7V4XSF6"/>
<dbReference type="FunFam" id="3.40.50.1970:FF:000007">
    <property type="entry name" value="Pentafunctional AROM polypeptide"/>
    <property type="match status" value="1"/>
</dbReference>
<dbReference type="GO" id="GO:0003856">
    <property type="term" value="F:3-dehydroquinate synthase activity"/>
    <property type="evidence" value="ECO:0007669"/>
    <property type="project" value="UniProtKB-UniRule"/>
</dbReference>
<dbReference type="EC" id="4.2.3.4" evidence="10 11"/>
<dbReference type="GO" id="GO:0005737">
    <property type="term" value="C:cytoplasm"/>
    <property type="evidence" value="ECO:0007669"/>
    <property type="project" value="UniProtKB-SubCell"/>
</dbReference>
<evidence type="ECO:0000256" key="2">
    <source>
        <dbReference type="ARBA" id="ARBA00001947"/>
    </source>
</evidence>
<comment type="catalytic activity">
    <reaction evidence="10">
        <text>7-phospho-2-dehydro-3-deoxy-D-arabino-heptonate = 3-dehydroquinate + phosphate</text>
        <dbReference type="Rhea" id="RHEA:21968"/>
        <dbReference type="ChEBI" id="CHEBI:32364"/>
        <dbReference type="ChEBI" id="CHEBI:43474"/>
        <dbReference type="ChEBI" id="CHEBI:58394"/>
        <dbReference type="EC" id="4.2.3.4"/>
    </reaction>
</comment>
<dbReference type="Pfam" id="PF24621">
    <property type="entry name" value="DHQS_C"/>
    <property type="match status" value="1"/>
</dbReference>